<reference evidence="10 11" key="1">
    <citation type="submission" date="2019-09" db="EMBL/GenBank/DDBJ databases">
        <title>Phylogeny of genus Pseudoclavibacter and closely related genus.</title>
        <authorList>
            <person name="Li Y."/>
        </authorList>
    </citation>
    <scope>NUCLEOTIDE SEQUENCE [LARGE SCALE GENOMIC DNA]</scope>
    <source>
        <strain evidence="10 11">THG-MD12</strain>
    </source>
</reference>
<dbReference type="EMBL" id="WBJX01000001">
    <property type="protein sequence ID" value="KAB1639512.1"/>
    <property type="molecule type" value="Genomic_DNA"/>
</dbReference>
<comment type="function">
    <text evidence="9">Channel that opens in response to stretch forces in the membrane lipid bilayer. May participate in the regulation of osmotic pressure changes within the cell.</text>
</comment>
<dbReference type="AlphaFoldDB" id="A0A7J5B5T2"/>
<comment type="similarity">
    <text evidence="9">Belongs to the MscL family.</text>
</comment>
<accession>A0A7J5B5T2</accession>
<keyword evidence="5 9" id="KW-1133">Transmembrane helix</keyword>
<evidence type="ECO:0000256" key="8">
    <source>
        <dbReference type="ARBA" id="ARBA00023303"/>
    </source>
</evidence>
<dbReference type="PANTHER" id="PTHR30266">
    <property type="entry name" value="MECHANOSENSITIVE CHANNEL MSCL"/>
    <property type="match status" value="1"/>
</dbReference>
<dbReference type="SUPFAM" id="SSF81330">
    <property type="entry name" value="Gated mechanosensitive channel"/>
    <property type="match status" value="1"/>
</dbReference>
<dbReference type="GO" id="GO:0005886">
    <property type="term" value="C:plasma membrane"/>
    <property type="evidence" value="ECO:0007669"/>
    <property type="project" value="UniProtKB-SubCell"/>
</dbReference>
<name>A0A7J5B5T2_9MICO</name>
<keyword evidence="11" id="KW-1185">Reference proteome</keyword>
<dbReference type="GO" id="GO:0008381">
    <property type="term" value="F:mechanosensitive monoatomic ion channel activity"/>
    <property type="evidence" value="ECO:0007669"/>
    <property type="project" value="UniProtKB-UniRule"/>
</dbReference>
<comment type="subcellular location">
    <subcellularLocation>
        <location evidence="9">Cell membrane</location>
        <topology evidence="9">Multi-pass membrane protein</topology>
    </subcellularLocation>
    <subcellularLocation>
        <location evidence="1">Membrane</location>
        <topology evidence="1">Multi-pass membrane protein</topology>
    </subcellularLocation>
</comment>
<keyword evidence="4 9" id="KW-0812">Transmembrane</keyword>
<dbReference type="Proteomes" id="UP000490386">
    <property type="component" value="Unassembled WGS sequence"/>
</dbReference>
<keyword evidence="6 9" id="KW-0406">Ion transport</keyword>
<dbReference type="PRINTS" id="PR01264">
    <property type="entry name" value="MECHCHANNEL"/>
</dbReference>
<evidence type="ECO:0000313" key="10">
    <source>
        <dbReference type="EMBL" id="KAB1639512.1"/>
    </source>
</evidence>
<dbReference type="InterPro" id="IPR036019">
    <property type="entry name" value="MscL_channel"/>
</dbReference>
<dbReference type="HAMAP" id="MF_00115">
    <property type="entry name" value="MscL"/>
    <property type="match status" value="1"/>
</dbReference>
<dbReference type="RefSeq" id="WP_104253781.1">
    <property type="nucleotide sequence ID" value="NZ_CANKVH010000015.1"/>
</dbReference>
<dbReference type="InterPro" id="IPR037673">
    <property type="entry name" value="MSC/AndL"/>
</dbReference>
<keyword evidence="2 9" id="KW-0813">Transport</keyword>
<feature type="transmembrane region" description="Helical" evidence="9">
    <location>
        <begin position="63"/>
        <end position="90"/>
    </location>
</feature>
<evidence type="ECO:0000256" key="5">
    <source>
        <dbReference type="ARBA" id="ARBA00022989"/>
    </source>
</evidence>
<dbReference type="Pfam" id="PF01741">
    <property type="entry name" value="MscL"/>
    <property type="match status" value="1"/>
</dbReference>
<feature type="transmembrane region" description="Helical" evidence="9">
    <location>
        <begin position="12"/>
        <end position="34"/>
    </location>
</feature>
<evidence type="ECO:0000256" key="6">
    <source>
        <dbReference type="ARBA" id="ARBA00023065"/>
    </source>
</evidence>
<evidence type="ECO:0000256" key="7">
    <source>
        <dbReference type="ARBA" id="ARBA00023136"/>
    </source>
</evidence>
<evidence type="ECO:0000256" key="3">
    <source>
        <dbReference type="ARBA" id="ARBA00022475"/>
    </source>
</evidence>
<evidence type="ECO:0000313" key="11">
    <source>
        <dbReference type="Proteomes" id="UP000490386"/>
    </source>
</evidence>
<keyword evidence="7 9" id="KW-0472">Membrane</keyword>
<evidence type="ECO:0000256" key="2">
    <source>
        <dbReference type="ARBA" id="ARBA00022448"/>
    </source>
</evidence>
<evidence type="ECO:0000256" key="4">
    <source>
        <dbReference type="ARBA" id="ARBA00022692"/>
    </source>
</evidence>
<comment type="subunit">
    <text evidence="9">Homopentamer.</text>
</comment>
<comment type="caution">
    <text evidence="10">The sequence shown here is derived from an EMBL/GenBank/DDBJ whole genome shotgun (WGS) entry which is preliminary data.</text>
</comment>
<organism evidence="10 11">
    <name type="scientific">Pseudoclavibacter terrae</name>
    <dbReference type="NCBI Taxonomy" id="1530195"/>
    <lineage>
        <taxon>Bacteria</taxon>
        <taxon>Bacillati</taxon>
        <taxon>Actinomycetota</taxon>
        <taxon>Actinomycetes</taxon>
        <taxon>Micrococcales</taxon>
        <taxon>Microbacteriaceae</taxon>
        <taxon>Pseudoclavibacter</taxon>
    </lineage>
</organism>
<evidence type="ECO:0000256" key="9">
    <source>
        <dbReference type="HAMAP-Rule" id="MF_00115"/>
    </source>
</evidence>
<dbReference type="PANTHER" id="PTHR30266:SF2">
    <property type="entry name" value="LARGE-CONDUCTANCE MECHANOSENSITIVE CHANNEL"/>
    <property type="match status" value="1"/>
</dbReference>
<dbReference type="Gene3D" id="1.10.1200.120">
    <property type="entry name" value="Large-conductance mechanosensitive channel, MscL, domain 1"/>
    <property type="match status" value="1"/>
</dbReference>
<protein>
    <recommendedName>
        <fullName evidence="9">Large-conductance mechanosensitive channel</fullName>
    </recommendedName>
</protein>
<dbReference type="NCBIfam" id="TIGR00220">
    <property type="entry name" value="mscL"/>
    <property type="match status" value="1"/>
</dbReference>
<sequence length="145" mass="15416">MKGFREFIMRGNVIELAVAVIIGAAFTGIVTAIVDGIFNPIIATIFQADDIAAATVNIAGAQIGFGAVIAAIIQFVLIAAVVYFAIIVPINKLNDMSYRLIHGKPKPAVEAAVTEKDILEEIRDLLKAQQESPAKLQGEGPETRA</sequence>
<keyword evidence="8 9" id="KW-0407">Ion channel</keyword>
<keyword evidence="3 9" id="KW-1003">Cell membrane</keyword>
<dbReference type="OrthoDB" id="9810350at2"/>
<gene>
    <name evidence="9 10" type="primary">mscL</name>
    <name evidence="10" type="ORF">F8O03_04035</name>
</gene>
<dbReference type="InterPro" id="IPR001185">
    <property type="entry name" value="MS_channel"/>
</dbReference>
<evidence type="ECO:0000256" key="1">
    <source>
        <dbReference type="ARBA" id="ARBA00004141"/>
    </source>
</evidence>
<proteinExistence type="inferred from homology"/>